<evidence type="ECO:0000313" key="1">
    <source>
        <dbReference type="EMBL" id="JAD40483.1"/>
    </source>
</evidence>
<reference evidence="1" key="1">
    <citation type="submission" date="2014-09" db="EMBL/GenBank/DDBJ databases">
        <authorList>
            <person name="Magalhaes I.L.F."/>
            <person name="Oliveira U."/>
            <person name="Santos F.R."/>
            <person name="Vidigal T.H.D.A."/>
            <person name="Brescovit A.D."/>
            <person name="Santos A.J."/>
        </authorList>
    </citation>
    <scope>NUCLEOTIDE SEQUENCE</scope>
    <source>
        <tissue evidence="1">Shoot tissue taken approximately 20 cm above the soil surface</tissue>
    </source>
</reference>
<sequence length="28" mass="3429">MLMILGWKIHLLIYRKSNQFDMCYVPSQ</sequence>
<reference evidence="1" key="2">
    <citation type="journal article" date="2015" name="Data Brief">
        <title>Shoot transcriptome of the giant reed, Arundo donax.</title>
        <authorList>
            <person name="Barrero R.A."/>
            <person name="Guerrero F.D."/>
            <person name="Moolhuijzen P."/>
            <person name="Goolsby J.A."/>
            <person name="Tidwell J."/>
            <person name="Bellgard S.E."/>
            <person name="Bellgard M.I."/>
        </authorList>
    </citation>
    <scope>NUCLEOTIDE SEQUENCE</scope>
    <source>
        <tissue evidence="1">Shoot tissue taken approximately 20 cm above the soil surface</tissue>
    </source>
</reference>
<dbReference type="EMBL" id="GBRH01257412">
    <property type="protein sequence ID" value="JAD40483.1"/>
    <property type="molecule type" value="Transcribed_RNA"/>
</dbReference>
<proteinExistence type="predicted"/>
<dbReference type="AlphaFoldDB" id="A0A0A8ZRZ9"/>
<protein>
    <submittedName>
        <fullName evidence="1">Uncharacterized protein</fullName>
    </submittedName>
</protein>
<accession>A0A0A8ZRZ9</accession>
<name>A0A0A8ZRZ9_ARUDO</name>
<organism evidence="1">
    <name type="scientific">Arundo donax</name>
    <name type="common">Giant reed</name>
    <name type="synonym">Donax arundinaceus</name>
    <dbReference type="NCBI Taxonomy" id="35708"/>
    <lineage>
        <taxon>Eukaryota</taxon>
        <taxon>Viridiplantae</taxon>
        <taxon>Streptophyta</taxon>
        <taxon>Embryophyta</taxon>
        <taxon>Tracheophyta</taxon>
        <taxon>Spermatophyta</taxon>
        <taxon>Magnoliopsida</taxon>
        <taxon>Liliopsida</taxon>
        <taxon>Poales</taxon>
        <taxon>Poaceae</taxon>
        <taxon>PACMAD clade</taxon>
        <taxon>Arundinoideae</taxon>
        <taxon>Arundineae</taxon>
        <taxon>Arundo</taxon>
    </lineage>
</organism>